<dbReference type="Gene3D" id="3.30.70.1230">
    <property type="entry name" value="Nucleotide cyclase"/>
    <property type="match status" value="1"/>
</dbReference>
<dbReference type="Pfam" id="PF00211">
    <property type="entry name" value="Guanylate_cyc"/>
    <property type="match status" value="1"/>
</dbReference>
<dbReference type="GO" id="GO:0035556">
    <property type="term" value="P:intracellular signal transduction"/>
    <property type="evidence" value="ECO:0007669"/>
    <property type="project" value="InterPro"/>
</dbReference>
<accession>W6S2J7</accession>
<sequence length="213" mass="23480">MRELISRRVPSLSAKRLLSHQTFRDLYQTDVFDINQHFRITSLTFLFTDLKGSTALYRRVGDLAAFDLIRAHFLVLTNIIARNSGAVVKTIGDAVMASFPTPSDGMAAGLLMKKAMTELNAQHGSEDILLKIGLHAGSCIAVTLNERQDYFGQTVNIASRVQGLADSEKIVATEAVLEDAGVRALFGGREVGIIHSRRRLRGFDEEISVYEIA</sequence>
<dbReference type="CDD" id="cd07302">
    <property type="entry name" value="CHD"/>
    <property type="match status" value="1"/>
</dbReference>
<dbReference type="SUPFAM" id="SSF55073">
    <property type="entry name" value="Nucleotide cyclase"/>
    <property type="match status" value="1"/>
</dbReference>
<dbReference type="InterPro" id="IPR029787">
    <property type="entry name" value="Nucleotide_cyclase"/>
</dbReference>
<evidence type="ECO:0000313" key="2">
    <source>
        <dbReference type="EMBL" id="CDM60631.1"/>
    </source>
</evidence>
<proteinExistence type="predicted"/>
<evidence type="ECO:0000259" key="1">
    <source>
        <dbReference type="PROSITE" id="PS50125"/>
    </source>
</evidence>
<dbReference type="InterPro" id="IPR050697">
    <property type="entry name" value="Adenylyl/Guanylyl_Cyclase_3/4"/>
</dbReference>
<name>W6S2J7_9HYPH</name>
<dbReference type="HOGENOM" id="CLU_1353243_0_0_5"/>
<keyword evidence="3" id="KW-1185">Reference proteome</keyword>
<dbReference type="GO" id="GO:0004016">
    <property type="term" value="F:adenylate cyclase activity"/>
    <property type="evidence" value="ECO:0007669"/>
    <property type="project" value="UniProtKB-EC"/>
</dbReference>
<dbReference type="AlphaFoldDB" id="W6S2J7"/>
<dbReference type="Proteomes" id="UP000019443">
    <property type="component" value="Plasmid pLPU83c"/>
</dbReference>
<dbReference type="PANTHER" id="PTHR43081:SF19">
    <property type="entry name" value="PH-SENSITIVE ADENYLATE CYCLASE RV1264"/>
    <property type="match status" value="1"/>
</dbReference>
<dbReference type="EMBL" id="HG916854">
    <property type="protein sequence ID" value="CDM60631.1"/>
    <property type="molecule type" value="Genomic_DNA"/>
</dbReference>
<dbReference type="KEGG" id="rhl:LPU83_pLPU83c_0069"/>
<gene>
    <name evidence="2" type="primary">cyaH3</name>
    <name evidence="2" type="ORF">LPU83_pLPU83c_0069</name>
</gene>
<dbReference type="EC" id="4.6.1.1" evidence="2"/>
<dbReference type="PROSITE" id="PS50125">
    <property type="entry name" value="GUANYLATE_CYCLASE_2"/>
    <property type="match status" value="1"/>
</dbReference>
<dbReference type="SMART" id="SM00044">
    <property type="entry name" value="CYCc"/>
    <property type="match status" value="1"/>
</dbReference>
<protein>
    <submittedName>
        <fullName evidence="2">Adenylate/guanylate cyclase protein</fullName>
        <ecNumber evidence="2">4.6.1.1</ecNumber>
    </submittedName>
</protein>
<keyword evidence="2" id="KW-0456">Lyase</keyword>
<reference evidence="2" key="1">
    <citation type="submission" date="2013-11" db="EMBL/GenBank/DDBJ databases">
        <title>Draft genome sequence of the broad-host-range Rhizobium sp. LPU83 strain, a member of the low-genetic diversity Oregon-like Rhizobium sp. group.</title>
        <authorList>
            <person name="Wibberg D."/>
            <person name="Puehler A."/>
            <person name="Schlueter A."/>
        </authorList>
    </citation>
    <scope>NUCLEOTIDE SEQUENCE [LARGE SCALE GENOMIC DNA]</scope>
    <source>
        <strain evidence="2">LPU83</strain>
        <plasmid evidence="2">pLPU83c</plasmid>
    </source>
</reference>
<dbReference type="GO" id="GO:0006171">
    <property type="term" value="P:cAMP biosynthetic process"/>
    <property type="evidence" value="ECO:0007669"/>
    <property type="project" value="TreeGrafter"/>
</dbReference>
<dbReference type="PATRIC" id="fig|348824.6.peg.4756"/>
<dbReference type="PANTHER" id="PTHR43081">
    <property type="entry name" value="ADENYLATE CYCLASE, TERMINAL-DIFFERENTIATION SPECIFIC-RELATED"/>
    <property type="match status" value="1"/>
</dbReference>
<evidence type="ECO:0000313" key="3">
    <source>
        <dbReference type="Proteomes" id="UP000019443"/>
    </source>
</evidence>
<geneLocation type="plasmid" evidence="2 3">
    <name>pLPU83c</name>
</geneLocation>
<dbReference type="InterPro" id="IPR001054">
    <property type="entry name" value="A/G_cyclase"/>
</dbReference>
<feature type="domain" description="Guanylate cyclase" evidence="1">
    <location>
        <begin position="44"/>
        <end position="162"/>
    </location>
</feature>
<organism evidence="2 3">
    <name type="scientific">Rhizobium favelukesii</name>
    <dbReference type="NCBI Taxonomy" id="348824"/>
    <lineage>
        <taxon>Bacteria</taxon>
        <taxon>Pseudomonadati</taxon>
        <taxon>Pseudomonadota</taxon>
        <taxon>Alphaproteobacteria</taxon>
        <taxon>Hyphomicrobiales</taxon>
        <taxon>Rhizobiaceae</taxon>
        <taxon>Rhizobium/Agrobacterium group</taxon>
        <taxon>Rhizobium</taxon>
    </lineage>
</organism>
<keyword evidence="2" id="KW-0614">Plasmid</keyword>